<protein>
    <submittedName>
        <fullName evidence="1">Uncharacterized protein</fullName>
    </submittedName>
</protein>
<reference evidence="1" key="1">
    <citation type="journal article" date="2019" name="bioRxiv">
        <title>The Genome of the Zebra Mussel, Dreissena polymorpha: A Resource for Invasive Species Research.</title>
        <authorList>
            <person name="McCartney M.A."/>
            <person name="Auch B."/>
            <person name="Kono T."/>
            <person name="Mallez S."/>
            <person name="Zhang Y."/>
            <person name="Obille A."/>
            <person name="Becker A."/>
            <person name="Abrahante J.E."/>
            <person name="Garbe J."/>
            <person name="Badalamenti J.P."/>
            <person name="Herman A."/>
            <person name="Mangelson H."/>
            <person name="Liachko I."/>
            <person name="Sullivan S."/>
            <person name="Sone E.D."/>
            <person name="Koren S."/>
            <person name="Silverstein K.A.T."/>
            <person name="Beckman K.B."/>
            <person name="Gohl D.M."/>
        </authorList>
    </citation>
    <scope>NUCLEOTIDE SEQUENCE</scope>
    <source>
        <strain evidence="1">Duluth1</strain>
        <tissue evidence="1">Whole animal</tissue>
    </source>
</reference>
<dbReference type="Proteomes" id="UP000828390">
    <property type="component" value="Unassembled WGS sequence"/>
</dbReference>
<organism evidence="1 2">
    <name type="scientific">Dreissena polymorpha</name>
    <name type="common">Zebra mussel</name>
    <name type="synonym">Mytilus polymorpha</name>
    <dbReference type="NCBI Taxonomy" id="45954"/>
    <lineage>
        <taxon>Eukaryota</taxon>
        <taxon>Metazoa</taxon>
        <taxon>Spiralia</taxon>
        <taxon>Lophotrochozoa</taxon>
        <taxon>Mollusca</taxon>
        <taxon>Bivalvia</taxon>
        <taxon>Autobranchia</taxon>
        <taxon>Heteroconchia</taxon>
        <taxon>Euheterodonta</taxon>
        <taxon>Imparidentia</taxon>
        <taxon>Neoheterodontei</taxon>
        <taxon>Myida</taxon>
        <taxon>Dreissenoidea</taxon>
        <taxon>Dreissenidae</taxon>
        <taxon>Dreissena</taxon>
    </lineage>
</organism>
<name>A0A9D4GM24_DREPO</name>
<dbReference type="AlphaFoldDB" id="A0A9D4GM24"/>
<keyword evidence="2" id="KW-1185">Reference proteome</keyword>
<comment type="caution">
    <text evidence="1">The sequence shown here is derived from an EMBL/GenBank/DDBJ whole genome shotgun (WGS) entry which is preliminary data.</text>
</comment>
<gene>
    <name evidence="1" type="ORF">DPMN_121427</name>
</gene>
<proteinExistence type="predicted"/>
<evidence type="ECO:0000313" key="1">
    <source>
        <dbReference type="EMBL" id="KAH3819684.1"/>
    </source>
</evidence>
<sequence>MWPPTQQSSSSHYSHVLCTVSVPLVCPPRIPRAVAGVETSAQRETTVHQRPGPTTPVNLTFHGLHLTMVQLKVELFSL</sequence>
<evidence type="ECO:0000313" key="2">
    <source>
        <dbReference type="Proteomes" id="UP000828390"/>
    </source>
</evidence>
<dbReference type="EMBL" id="JAIWYP010000005">
    <property type="protein sequence ID" value="KAH3819684.1"/>
    <property type="molecule type" value="Genomic_DNA"/>
</dbReference>
<reference evidence="1" key="2">
    <citation type="submission" date="2020-11" db="EMBL/GenBank/DDBJ databases">
        <authorList>
            <person name="McCartney M.A."/>
            <person name="Auch B."/>
            <person name="Kono T."/>
            <person name="Mallez S."/>
            <person name="Becker A."/>
            <person name="Gohl D.M."/>
            <person name="Silverstein K.A.T."/>
            <person name="Koren S."/>
            <person name="Bechman K.B."/>
            <person name="Herman A."/>
            <person name="Abrahante J.E."/>
            <person name="Garbe J."/>
        </authorList>
    </citation>
    <scope>NUCLEOTIDE SEQUENCE</scope>
    <source>
        <strain evidence="1">Duluth1</strain>
        <tissue evidence="1">Whole animal</tissue>
    </source>
</reference>
<accession>A0A9D4GM24</accession>